<gene>
    <name evidence="2" type="ORF">KY290_017288</name>
</gene>
<feature type="compositionally biased region" description="Pro residues" evidence="1">
    <location>
        <begin position="9"/>
        <end position="19"/>
    </location>
</feature>
<dbReference type="Proteomes" id="UP000826656">
    <property type="component" value="Unassembled WGS sequence"/>
</dbReference>
<protein>
    <submittedName>
        <fullName evidence="2">Uncharacterized protein</fullName>
    </submittedName>
</protein>
<reference evidence="2 3" key="1">
    <citation type="journal article" date="2021" name="bioRxiv">
        <title>Chromosome-scale and haplotype-resolved genome assembly of a tetraploid potato cultivar.</title>
        <authorList>
            <person name="Sun H."/>
            <person name="Jiao W.-B."/>
            <person name="Krause K."/>
            <person name="Campoy J.A."/>
            <person name="Goel M."/>
            <person name="Folz-Donahue K."/>
            <person name="Kukat C."/>
            <person name="Huettel B."/>
            <person name="Schneeberger K."/>
        </authorList>
    </citation>
    <scope>NUCLEOTIDE SEQUENCE [LARGE SCALE GENOMIC DNA]</scope>
    <source>
        <strain evidence="2">SolTubOtavaFocal</strain>
        <tissue evidence="2">Leaves</tissue>
    </source>
</reference>
<evidence type="ECO:0000313" key="2">
    <source>
        <dbReference type="EMBL" id="KAH0761215.1"/>
    </source>
</evidence>
<evidence type="ECO:0000256" key="1">
    <source>
        <dbReference type="SAM" id="MobiDB-lite"/>
    </source>
</evidence>
<feature type="region of interest" description="Disordered" evidence="1">
    <location>
        <begin position="44"/>
        <end position="71"/>
    </location>
</feature>
<organism evidence="2 3">
    <name type="scientific">Solanum tuberosum</name>
    <name type="common">Potato</name>
    <dbReference type="NCBI Taxonomy" id="4113"/>
    <lineage>
        <taxon>Eukaryota</taxon>
        <taxon>Viridiplantae</taxon>
        <taxon>Streptophyta</taxon>
        <taxon>Embryophyta</taxon>
        <taxon>Tracheophyta</taxon>
        <taxon>Spermatophyta</taxon>
        <taxon>Magnoliopsida</taxon>
        <taxon>eudicotyledons</taxon>
        <taxon>Gunneridae</taxon>
        <taxon>Pentapetalae</taxon>
        <taxon>asterids</taxon>
        <taxon>lamiids</taxon>
        <taxon>Solanales</taxon>
        <taxon>Solanaceae</taxon>
        <taxon>Solanoideae</taxon>
        <taxon>Solaneae</taxon>
        <taxon>Solanum</taxon>
    </lineage>
</organism>
<accession>A0ABQ7VDS3</accession>
<keyword evidence="3" id="KW-1185">Reference proteome</keyword>
<evidence type="ECO:0000313" key="3">
    <source>
        <dbReference type="Proteomes" id="UP000826656"/>
    </source>
</evidence>
<comment type="caution">
    <text evidence="2">The sequence shown here is derived from an EMBL/GenBank/DDBJ whole genome shotgun (WGS) entry which is preliminary data.</text>
</comment>
<name>A0ABQ7VDS3_SOLTU</name>
<sequence length="117" mass="12353">MANSHAKNVPPPPSPPPSSPTSSHPCVRKETISTANTKILGAYGSSAPIHSINAPPRKRGSKLNAREGTSVVRAKRPNVKAFGASTAERVNIRPFGPNLKCSLPSIQHVSPLCRSID</sequence>
<dbReference type="EMBL" id="JAIVGD010000013">
    <property type="protein sequence ID" value="KAH0761215.1"/>
    <property type="molecule type" value="Genomic_DNA"/>
</dbReference>
<feature type="region of interest" description="Disordered" evidence="1">
    <location>
        <begin position="1"/>
        <end position="27"/>
    </location>
</feature>
<proteinExistence type="predicted"/>